<feature type="transmembrane region" description="Helical" evidence="1">
    <location>
        <begin position="184"/>
        <end position="209"/>
    </location>
</feature>
<dbReference type="Proteomes" id="UP000005777">
    <property type="component" value="Unassembled WGS sequence"/>
</dbReference>
<reference evidence="2 3" key="1">
    <citation type="submission" date="2012-01" db="EMBL/GenBank/DDBJ databases">
        <title>The Genome Sequence of Scardovia inopinata F0304.</title>
        <authorList>
            <consortium name="The Broad Institute Genome Sequencing Platform"/>
            <person name="Earl A."/>
            <person name="Ward D."/>
            <person name="Feldgarden M."/>
            <person name="Gevers D."/>
            <person name="Izard J."/>
            <person name="Baranova O.V."/>
            <person name="Blanton J.M."/>
            <person name="Tanner A.C."/>
            <person name="Dewhirst F.E."/>
            <person name="Young S.K."/>
            <person name="Zeng Q."/>
            <person name="Gargeya S."/>
            <person name="Fitzgerald M."/>
            <person name="Haas B."/>
            <person name="Abouelleil A."/>
            <person name="Alvarado L."/>
            <person name="Arachchi H.M."/>
            <person name="Berlin A."/>
            <person name="Chapman S.B."/>
            <person name="Gearin G."/>
            <person name="Goldberg J."/>
            <person name="Griggs A."/>
            <person name="Gujja S."/>
            <person name="Hansen M."/>
            <person name="Heiman D."/>
            <person name="Howarth C."/>
            <person name="Larimer J."/>
            <person name="Lui A."/>
            <person name="MacDonald P.J."/>
            <person name="McCowen C."/>
            <person name="Montmayeur A."/>
            <person name="Murphy C."/>
            <person name="Neiman D."/>
            <person name="Pearson M."/>
            <person name="Priest M."/>
            <person name="Roberts A."/>
            <person name="Saif S."/>
            <person name="Shea T."/>
            <person name="Sisk P."/>
            <person name="Stolte C."/>
            <person name="Sykes S."/>
            <person name="Wortman J."/>
            <person name="Nusbaum C."/>
            <person name="Birren B."/>
        </authorList>
    </citation>
    <scope>NUCLEOTIDE SEQUENCE [LARGE SCALE GENOMIC DNA]</scope>
    <source>
        <strain evidence="2 3">F0304</strain>
    </source>
</reference>
<dbReference type="AlphaFoldDB" id="W5IGI7"/>
<keyword evidence="1" id="KW-0472">Membrane</keyword>
<feature type="transmembrane region" description="Helical" evidence="1">
    <location>
        <begin position="155"/>
        <end position="177"/>
    </location>
</feature>
<feature type="transmembrane region" description="Helical" evidence="1">
    <location>
        <begin position="28"/>
        <end position="47"/>
    </location>
</feature>
<dbReference type="HOGENOM" id="CLU_1057235_0_0_11"/>
<gene>
    <name evidence="2" type="ORF">HMPREF9020_01038</name>
</gene>
<accession>W5IGI7</accession>
<proteinExistence type="predicted"/>
<name>W5IGI7_SCAIO</name>
<comment type="caution">
    <text evidence="2">The sequence shown here is derived from an EMBL/GenBank/DDBJ whole genome shotgun (WGS) entry which is preliminary data.</text>
</comment>
<sequence>MTKTQNSRNHFYSSELLKYITIPAIRNTCILAFCACVALVAVSVPQVRDAMLVHSSILAPGVEPETVGLEAAGLGLIAPVILGVLAAGQEYSNAQLKISLTAVPRRWRLFTAKCITLTMLTFVLAAVTIPATSVIAQYLLGSLSVIKTGIPASLILRWVGASCLWIATALISFALTIMMKQTVFPLFIMIITSQLTLVLIHLIPIAKYLPFSAGVQLYDPLSITAETPGAALSMPVAVITLALWVIVSLGIAAYLFHRRDIQA</sequence>
<evidence type="ECO:0000256" key="1">
    <source>
        <dbReference type="SAM" id="Phobius"/>
    </source>
</evidence>
<feature type="transmembrane region" description="Helical" evidence="1">
    <location>
        <begin position="109"/>
        <end position="135"/>
    </location>
</feature>
<protein>
    <submittedName>
        <fullName evidence="2">Uncharacterized protein</fullName>
    </submittedName>
</protein>
<keyword evidence="3" id="KW-1185">Reference proteome</keyword>
<evidence type="ECO:0000313" key="3">
    <source>
        <dbReference type="Proteomes" id="UP000005777"/>
    </source>
</evidence>
<keyword evidence="1" id="KW-0812">Transmembrane</keyword>
<keyword evidence="1" id="KW-1133">Transmembrane helix</keyword>
<dbReference type="RefSeq" id="WP_006293421.1">
    <property type="nucleotide sequence ID" value="NZ_GG770226.1"/>
</dbReference>
<feature type="transmembrane region" description="Helical" evidence="1">
    <location>
        <begin position="67"/>
        <end position="88"/>
    </location>
</feature>
<organism evidence="2 3">
    <name type="scientific">Scardovia inopinata F0304</name>
    <dbReference type="NCBI Taxonomy" id="641146"/>
    <lineage>
        <taxon>Bacteria</taxon>
        <taxon>Bacillati</taxon>
        <taxon>Actinomycetota</taxon>
        <taxon>Actinomycetes</taxon>
        <taxon>Bifidobacteriales</taxon>
        <taxon>Bifidobacteriaceae</taxon>
        <taxon>Scardovia</taxon>
    </lineage>
</organism>
<feature type="transmembrane region" description="Helical" evidence="1">
    <location>
        <begin position="229"/>
        <end position="256"/>
    </location>
</feature>
<evidence type="ECO:0000313" key="2">
    <source>
        <dbReference type="EMBL" id="EFG25970.1"/>
    </source>
</evidence>
<dbReference type="EMBL" id="ADCX01000006">
    <property type="protein sequence ID" value="EFG25970.1"/>
    <property type="molecule type" value="Genomic_DNA"/>
</dbReference>